<organism evidence="1">
    <name type="scientific">termite gut metagenome</name>
    <dbReference type="NCBI Taxonomy" id="433724"/>
    <lineage>
        <taxon>unclassified sequences</taxon>
        <taxon>metagenomes</taxon>
        <taxon>organismal metagenomes</taxon>
    </lineage>
</organism>
<sequence>MGHKYLINRKTTDSEIAITLLIAARYFGGNIEKAISFVRGLDFYCMRLKSRKLHVILCDINTDPQIKITAHNE</sequence>
<protein>
    <submittedName>
        <fullName evidence="1">Uncharacterized protein</fullName>
    </submittedName>
</protein>
<dbReference type="AlphaFoldDB" id="A0A5J4QQP4"/>
<comment type="caution">
    <text evidence="1">The sequence shown here is derived from an EMBL/GenBank/DDBJ whole genome shotgun (WGS) entry which is preliminary data.</text>
</comment>
<name>A0A5J4QQP4_9ZZZZ</name>
<proteinExistence type="predicted"/>
<evidence type="ECO:0000313" key="1">
    <source>
        <dbReference type="EMBL" id="KAA6322973.1"/>
    </source>
</evidence>
<reference evidence="1" key="1">
    <citation type="submission" date="2019-03" db="EMBL/GenBank/DDBJ databases">
        <title>Single cell metagenomics reveals metabolic interactions within the superorganism composed of flagellate Streblomastix strix and complex community of Bacteroidetes bacteria on its surface.</title>
        <authorList>
            <person name="Treitli S.C."/>
            <person name="Kolisko M."/>
            <person name="Husnik F."/>
            <person name="Keeling P."/>
            <person name="Hampl V."/>
        </authorList>
    </citation>
    <scope>NUCLEOTIDE SEQUENCE</scope>
    <source>
        <strain evidence="1">STM</strain>
    </source>
</reference>
<gene>
    <name evidence="1" type="ORF">EZS27_027543</name>
</gene>
<dbReference type="EMBL" id="SNRY01002912">
    <property type="protein sequence ID" value="KAA6322973.1"/>
    <property type="molecule type" value="Genomic_DNA"/>
</dbReference>
<accession>A0A5J4QQP4</accession>